<name>A0AAV7MMH7_PLEWA</name>
<feature type="transmembrane region" description="Helical" evidence="1">
    <location>
        <begin position="221"/>
        <end position="239"/>
    </location>
</feature>
<comment type="caution">
    <text evidence="2">The sequence shown here is derived from an EMBL/GenBank/DDBJ whole genome shotgun (WGS) entry which is preliminary data.</text>
</comment>
<keyword evidence="1" id="KW-0812">Transmembrane</keyword>
<dbReference type="EMBL" id="JANPWB010000013">
    <property type="protein sequence ID" value="KAJ1103960.1"/>
    <property type="molecule type" value="Genomic_DNA"/>
</dbReference>
<protein>
    <submittedName>
        <fullName evidence="2">Uncharacterized protein</fullName>
    </submittedName>
</protein>
<dbReference type="AlphaFoldDB" id="A0AAV7MMH7"/>
<keyword evidence="3" id="KW-1185">Reference proteome</keyword>
<dbReference type="Proteomes" id="UP001066276">
    <property type="component" value="Chromosome 9"/>
</dbReference>
<organism evidence="2 3">
    <name type="scientific">Pleurodeles waltl</name>
    <name type="common">Iberian ribbed newt</name>
    <dbReference type="NCBI Taxonomy" id="8319"/>
    <lineage>
        <taxon>Eukaryota</taxon>
        <taxon>Metazoa</taxon>
        <taxon>Chordata</taxon>
        <taxon>Craniata</taxon>
        <taxon>Vertebrata</taxon>
        <taxon>Euteleostomi</taxon>
        <taxon>Amphibia</taxon>
        <taxon>Batrachia</taxon>
        <taxon>Caudata</taxon>
        <taxon>Salamandroidea</taxon>
        <taxon>Salamandridae</taxon>
        <taxon>Pleurodelinae</taxon>
        <taxon>Pleurodeles</taxon>
    </lineage>
</organism>
<sequence length="332" mass="34345">MHVSTGSGGGLVPRVHHAPRDGPICIGAPAAHGLAVLELAVPCSAVLKLAVPCSAVPELEVPCSAVPELAVPCSAVPELAVLHCPAGLWLAGPSWAAGLWLAGPSWAAGLWLAGPPLQLGCGWWGPPGQLGCGWWGPPGQRGWGWRWPPVLRGWGWRWPPGQLGCGWRGLPGQRGWGWRWTAGLWLAGPSWAVRMGLAVTSWAAGLWLAGPSRAARMGLAGPSWAAGMMAVFSAVLLLSDLPGFLWPFPTLGGVTAESTLPPGPLGAAWVAGVFPLSRRALANFWCFTGGGLAVLWLCATLAVLVAGALHIPVTTGTTGPGDVVVEVQVRDL</sequence>
<evidence type="ECO:0000256" key="1">
    <source>
        <dbReference type="SAM" id="Phobius"/>
    </source>
</evidence>
<proteinExistence type="predicted"/>
<keyword evidence="1" id="KW-0472">Membrane</keyword>
<reference evidence="2" key="1">
    <citation type="journal article" date="2022" name="bioRxiv">
        <title>Sequencing and chromosome-scale assembly of the giantPleurodeles waltlgenome.</title>
        <authorList>
            <person name="Brown T."/>
            <person name="Elewa A."/>
            <person name="Iarovenko S."/>
            <person name="Subramanian E."/>
            <person name="Araus A.J."/>
            <person name="Petzold A."/>
            <person name="Susuki M."/>
            <person name="Suzuki K.-i.T."/>
            <person name="Hayashi T."/>
            <person name="Toyoda A."/>
            <person name="Oliveira C."/>
            <person name="Osipova E."/>
            <person name="Leigh N.D."/>
            <person name="Simon A."/>
            <person name="Yun M.H."/>
        </authorList>
    </citation>
    <scope>NUCLEOTIDE SEQUENCE</scope>
    <source>
        <strain evidence="2">20211129_DDA</strain>
        <tissue evidence="2">Liver</tissue>
    </source>
</reference>
<gene>
    <name evidence="2" type="ORF">NDU88_001377</name>
</gene>
<evidence type="ECO:0000313" key="3">
    <source>
        <dbReference type="Proteomes" id="UP001066276"/>
    </source>
</evidence>
<evidence type="ECO:0000313" key="2">
    <source>
        <dbReference type="EMBL" id="KAJ1103960.1"/>
    </source>
</evidence>
<feature type="transmembrane region" description="Helical" evidence="1">
    <location>
        <begin position="284"/>
        <end position="311"/>
    </location>
</feature>
<feature type="transmembrane region" description="Helical" evidence="1">
    <location>
        <begin position="191"/>
        <end position="209"/>
    </location>
</feature>
<keyword evidence="1" id="KW-1133">Transmembrane helix</keyword>
<feature type="transmembrane region" description="Helical" evidence="1">
    <location>
        <begin position="259"/>
        <end position="277"/>
    </location>
</feature>
<accession>A0AAV7MMH7</accession>